<comment type="caution">
    <text evidence="5">The sequence shown here is derived from an EMBL/GenBank/DDBJ whole genome shotgun (WGS) entry which is preliminary data.</text>
</comment>
<evidence type="ECO:0000256" key="2">
    <source>
        <dbReference type="ARBA" id="ARBA00023002"/>
    </source>
</evidence>
<dbReference type="InterPro" id="IPR002347">
    <property type="entry name" value="SDR_fam"/>
</dbReference>
<dbReference type="Gene3D" id="3.40.50.720">
    <property type="entry name" value="NAD(P)-binding Rossmann-like Domain"/>
    <property type="match status" value="1"/>
</dbReference>
<evidence type="ECO:0000313" key="5">
    <source>
        <dbReference type="EMBL" id="MBJ3763253.1"/>
    </source>
</evidence>
<dbReference type="RefSeq" id="WP_198916427.1">
    <property type="nucleotide sequence ID" value="NZ_JAEKPD010000009.1"/>
</dbReference>
<dbReference type="GO" id="GO:0016020">
    <property type="term" value="C:membrane"/>
    <property type="evidence" value="ECO:0007669"/>
    <property type="project" value="TreeGrafter"/>
</dbReference>
<keyword evidence="6" id="KW-1185">Reference proteome</keyword>
<evidence type="ECO:0000256" key="1">
    <source>
        <dbReference type="ARBA" id="ARBA00006484"/>
    </source>
</evidence>
<dbReference type="SUPFAM" id="SSF51735">
    <property type="entry name" value="NAD(P)-binding Rossmann-fold domains"/>
    <property type="match status" value="1"/>
</dbReference>
<dbReference type="PROSITE" id="PS00061">
    <property type="entry name" value="ADH_SHORT"/>
    <property type="match status" value="1"/>
</dbReference>
<comment type="similarity">
    <text evidence="1 3">Belongs to the short-chain dehydrogenases/reductases (SDR) family.</text>
</comment>
<gene>
    <name evidence="5" type="ORF">ILP92_10895</name>
</gene>
<protein>
    <submittedName>
        <fullName evidence="5">SDR family NAD(P)-dependent oxidoreductase</fullName>
    </submittedName>
</protein>
<dbReference type="PRINTS" id="PR00081">
    <property type="entry name" value="GDHRDH"/>
</dbReference>
<dbReference type="Proteomes" id="UP000642488">
    <property type="component" value="Unassembled WGS sequence"/>
</dbReference>
<sequence length="318" mass="34149">MSQKSAIVCGGSAGVGRAVVAALVDRGYKVGVIARGQDRLDRMAQDDTIVTASADVADADALAAAVDTLVDRIGTPTVWVNSAMLTSFSPFEQVGADEFRRIVDVTLIGQANGTRLALRHMKRGNIVNVGSGLAYRPVPFQAAYCASKHGINGFSSSVRSELLRDKRPITLSLVQLPAINTPQFDWALNRLKMKPQPAPPIYQPEVPARAVMQAIDKNARELFVGTSVLKLVLPNFFLPDWLDRKLADSGAEMQKSDRDEPGGRPNNLYDPVDYDATAHGSFDDRAKDSGLIVDADLVRKAALAALVGVPFLLGLLIG</sequence>
<feature type="domain" description="Ketoreductase" evidence="4">
    <location>
        <begin position="4"/>
        <end position="182"/>
    </location>
</feature>
<dbReference type="PRINTS" id="PR00080">
    <property type="entry name" value="SDRFAMILY"/>
</dbReference>
<evidence type="ECO:0000259" key="4">
    <source>
        <dbReference type="SMART" id="SM00822"/>
    </source>
</evidence>
<name>A0A934IA41_9RHOB</name>
<reference evidence="5" key="1">
    <citation type="submission" date="2020-12" db="EMBL/GenBank/DDBJ databases">
        <title>Bacterial taxonomy.</title>
        <authorList>
            <person name="Pan X."/>
        </authorList>
    </citation>
    <scope>NUCLEOTIDE SEQUENCE</scope>
    <source>
        <strain evidence="5">KCTC 52957</strain>
    </source>
</reference>
<dbReference type="SMART" id="SM00822">
    <property type="entry name" value="PKS_KR"/>
    <property type="match status" value="1"/>
</dbReference>
<evidence type="ECO:0000313" key="6">
    <source>
        <dbReference type="Proteomes" id="UP000642488"/>
    </source>
</evidence>
<dbReference type="NCBIfam" id="NF005495">
    <property type="entry name" value="PRK07109.1"/>
    <property type="match status" value="1"/>
</dbReference>
<keyword evidence="2" id="KW-0560">Oxidoreductase</keyword>
<dbReference type="EMBL" id="JAEKPD010000009">
    <property type="protein sequence ID" value="MBJ3763253.1"/>
    <property type="molecule type" value="Genomic_DNA"/>
</dbReference>
<dbReference type="AlphaFoldDB" id="A0A934IA41"/>
<dbReference type="GO" id="GO:0016491">
    <property type="term" value="F:oxidoreductase activity"/>
    <property type="evidence" value="ECO:0007669"/>
    <property type="project" value="UniProtKB-KW"/>
</dbReference>
<dbReference type="PANTHER" id="PTHR44196">
    <property type="entry name" value="DEHYDROGENASE/REDUCTASE SDR FAMILY MEMBER 7B"/>
    <property type="match status" value="1"/>
</dbReference>
<dbReference type="InterPro" id="IPR036291">
    <property type="entry name" value="NAD(P)-bd_dom_sf"/>
</dbReference>
<proteinExistence type="inferred from homology"/>
<evidence type="ECO:0000256" key="3">
    <source>
        <dbReference type="RuleBase" id="RU000363"/>
    </source>
</evidence>
<dbReference type="InterPro" id="IPR020904">
    <property type="entry name" value="Sc_DH/Rdtase_CS"/>
</dbReference>
<accession>A0A934IA41</accession>
<dbReference type="InterPro" id="IPR057326">
    <property type="entry name" value="KR_dom"/>
</dbReference>
<dbReference type="Pfam" id="PF00106">
    <property type="entry name" value="adh_short"/>
    <property type="match status" value="1"/>
</dbReference>
<organism evidence="5 6">
    <name type="scientific">Palleronia pontilimi</name>
    <dbReference type="NCBI Taxonomy" id="1964209"/>
    <lineage>
        <taxon>Bacteria</taxon>
        <taxon>Pseudomonadati</taxon>
        <taxon>Pseudomonadota</taxon>
        <taxon>Alphaproteobacteria</taxon>
        <taxon>Rhodobacterales</taxon>
        <taxon>Roseobacteraceae</taxon>
        <taxon>Palleronia</taxon>
    </lineage>
</organism>
<dbReference type="PANTHER" id="PTHR44196:SF1">
    <property type="entry name" value="DEHYDROGENASE_REDUCTASE SDR FAMILY MEMBER 7B"/>
    <property type="match status" value="1"/>
</dbReference>